<dbReference type="InterPro" id="IPR018076">
    <property type="entry name" value="T2SS_GspF_dom"/>
</dbReference>
<keyword evidence="6 9" id="KW-0812">Transmembrane</keyword>
<accession>B7LWQ7</accession>
<protein>
    <submittedName>
        <fullName evidence="12">Assembly protein in type IV pilin biogenesis, transmembrane protein</fullName>
    </submittedName>
</protein>
<reference evidence="13" key="1">
    <citation type="journal article" date="2009" name="PLoS Genet.">
        <title>Organised genome dynamics in the Escherichia coli species results in highly diverse adaptive paths.</title>
        <authorList>
            <person name="Touchon M."/>
            <person name="Hoede C."/>
            <person name="Tenaillon O."/>
            <person name="Barbe V."/>
            <person name="Baeriswyl S."/>
            <person name="Bidet P."/>
            <person name="Bingen E."/>
            <person name="Bonacorsi S."/>
            <person name="Bouchier C."/>
            <person name="Bouvet O."/>
            <person name="Calteau A."/>
            <person name="Chiapello H."/>
            <person name="Clermont O."/>
            <person name="Cruveiller S."/>
            <person name="Danchin A."/>
            <person name="Diard M."/>
            <person name="Dossat C."/>
            <person name="Karoui M.E."/>
            <person name="Frapy E."/>
            <person name="Garry L."/>
            <person name="Ghigo J.M."/>
            <person name="Gilles A.M."/>
            <person name="Johnson J."/>
            <person name="Le Bouguenec C."/>
            <person name="Lescat M."/>
            <person name="Mangenot S."/>
            <person name="Martinez-Jehanne V."/>
            <person name="Matic I."/>
            <person name="Nassif X."/>
            <person name="Oztas S."/>
            <person name="Petit M.A."/>
            <person name="Pichon C."/>
            <person name="Rouy Z."/>
            <person name="Ruf C.S."/>
            <person name="Schneider D."/>
            <person name="Tourret J."/>
            <person name="Vacherie B."/>
            <person name="Vallenet D."/>
            <person name="Medigue C."/>
            <person name="Rocha E.P.C."/>
            <person name="Denamur E."/>
        </authorList>
    </citation>
    <scope>NUCLEOTIDE SEQUENCE [LARGE SCALE GENOMIC DNA]</scope>
    <source>
        <strain evidence="13">ATCC 35469 / DSM 13698 / BCRC 15582 / CCUG 18766 / IAM 14443 / JCM 21226 / LMG 7866 / NBRC 102419 / NCTC 12128 / CDC 0568-73</strain>
    </source>
</reference>
<dbReference type="NCBIfam" id="NF007861">
    <property type="entry name" value="PRK10573.1"/>
    <property type="match status" value="1"/>
</dbReference>
<dbReference type="Pfam" id="PF00482">
    <property type="entry name" value="T2SSF"/>
    <property type="match status" value="2"/>
</dbReference>
<comment type="subcellular location">
    <subcellularLocation>
        <location evidence="1 9">Cell inner membrane</location>
        <topology evidence="1 9">Multi-pass membrane protein</topology>
    </subcellularLocation>
</comment>
<evidence type="ECO:0000256" key="6">
    <source>
        <dbReference type="ARBA" id="ARBA00022692"/>
    </source>
</evidence>
<sequence>MKSSFACWEYLMATKQLWCWQGIDSDGHAQEGVLWAQNRAGLLLNLQQLRITPLSMRKINVQKAHWSSRRSAEVIHQLATLLKAGLTLSEGLALLAGQHPSKQWQALLQTLAHELEQGNALSRALTQWSEVFPPLYQAMIRTGELTGKLDECCFELARQQKAQHLLAEKVKKALRYPLIILTLAIVVVVAMLHFVLPEFAAIYKTFNTPLPALTQGVMATADFISQWGGLIMALIVLLAIANRLISRNTEWLIIRQRLLLRCPVVGALIRGQKLTQIFTILALTQSVGISFLQGLESVRETISCPYWSQRLRQMQQEISTGHPIWLALKNAEEFSPLCMQLVRTGEASGSLDSMLHNLAQHHSENTFSLADSLAALLEPALLVVTGIIIGTLVVAMYLPIFHLGDAMSGMG</sequence>
<dbReference type="HOGENOM" id="CLU_035032_2_0_6"/>
<evidence type="ECO:0000256" key="5">
    <source>
        <dbReference type="ARBA" id="ARBA00022519"/>
    </source>
</evidence>
<keyword evidence="4" id="KW-1003">Cell membrane</keyword>
<dbReference type="PRINTS" id="PR00812">
    <property type="entry name" value="BCTERIALGSPF"/>
</dbReference>
<feature type="transmembrane region" description="Helical" evidence="10">
    <location>
        <begin position="178"/>
        <end position="203"/>
    </location>
</feature>
<dbReference type="InterPro" id="IPR042094">
    <property type="entry name" value="T2SS_GspF_sf"/>
</dbReference>
<feature type="domain" description="Type II secretion system protein GspF" evidence="11">
    <location>
        <begin position="75"/>
        <end position="197"/>
    </location>
</feature>
<evidence type="ECO:0000256" key="10">
    <source>
        <dbReference type="SAM" id="Phobius"/>
    </source>
</evidence>
<dbReference type="FunFam" id="1.20.81.30:FF:000001">
    <property type="entry name" value="Type II secretion system protein F"/>
    <property type="match status" value="2"/>
</dbReference>
<evidence type="ECO:0000256" key="3">
    <source>
        <dbReference type="ARBA" id="ARBA00022448"/>
    </source>
</evidence>
<dbReference type="Gene3D" id="1.20.81.30">
    <property type="entry name" value="Type II secretion system (T2SS), domain F"/>
    <property type="match status" value="2"/>
</dbReference>
<keyword evidence="8 10" id="KW-0472">Membrane</keyword>
<dbReference type="InterPro" id="IPR001992">
    <property type="entry name" value="T2SS_GspF/T4SS_PilC_CS"/>
</dbReference>
<dbReference type="PANTHER" id="PTHR30012:SF7">
    <property type="entry name" value="PROTEIN TRANSPORT PROTEIN HOFC HOMOLOG"/>
    <property type="match status" value="1"/>
</dbReference>
<feature type="transmembrane region" description="Helical" evidence="10">
    <location>
        <begin position="380"/>
        <end position="401"/>
    </location>
</feature>
<evidence type="ECO:0000313" key="12">
    <source>
        <dbReference type="EMBL" id="CAQ87709.1"/>
    </source>
</evidence>
<evidence type="ECO:0000256" key="8">
    <source>
        <dbReference type="ARBA" id="ARBA00023136"/>
    </source>
</evidence>
<dbReference type="AlphaFoldDB" id="B7LWQ7"/>
<organism evidence="12 13">
    <name type="scientific">Escherichia fergusonii (strain ATCC 35469 / DSM 13698 / CCUG 18766 / IAM 14443 / JCM 21226 / LMG 7866 / NBRC 102419 / NCTC 12128 / CDC 0568-73)</name>
    <dbReference type="NCBI Taxonomy" id="585054"/>
    <lineage>
        <taxon>Bacteria</taxon>
        <taxon>Pseudomonadati</taxon>
        <taxon>Pseudomonadota</taxon>
        <taxon>Gammaproteobacteria</taxon>
        <taxon>Enterobacterales</taxon>
        <taxon>Enterobacteriaceae</taxon>
        <taxon>Escherichia</taxon>
    </lineage>
</organism>
<dbReference type="EMBL" id="CU928158">
    <property type="protein sequence ID" value="CAQ87709.1"/>
    <property type="molecule type" value="Genomic_DNA"/>
</dbReference>
<dbReference type="Proteomes" id="UP000000745">
    <property type="component" value="Chromosome"/>
</dbReference>
<gene>
    <name evidence="12" type="primary">hofC</name>
    <name evidence="12" type="ordered locus">EFER_0126</name>
</gene>
<proteinExistence type="inferred from homology"/>
<dbReference type="KEGG" id="efe:EFER_0126"/>
<feature type="domain" description="Type II secretion system protein GspF" evidence="11">
    <location>
        <begin position="280"/>
        <end position="399"/>
    </location>
</feature>
<dbReference type="PANTHER" id="PTHR30012">
    <property type="entry name" value="GENERAL SECRETION PATHWAY PROTEIN"/>
    <property type="match status" value="1"/>
</dbReference>
<keyword evidence="3 9" id="KW-0813">Transport</keyword>
<dbReference type="InterPro" id="IPR003004">
    <property type="entry name" value="GspF/PilC"/>
</dbReference>
<dbReference type="PROSITE" id="PS00874">
    <property type="entry name" value="T2SP_F"/>
    <property type="match status" value="1"/>
</dbReference>
<keyword evidence="5" id="KW-0997">Cell inner membrane</keyword>
<feature type="transmembrane region" description="Helical" evidence="10">
    <location>
        <begin position="223"/>
        <end position="245"/>
    </location>
</feature>
<evidence type="ECO:0000313" key="13">
    <source>
        <dbReference type="Proteomes" id="UP000000745"/>
    </source>
</evidence>
<evidence type="ECO:0000259" key="11">
    <source>
        <dbReference type="Pfam" id="PF00482"/>
    </source>
</evidence>
<evidence type="ECO:0000256" key="2">
    <source>
        <dbReference type="ARBA" id="ARBA00005745"/>
    </source>
</evidence>
<evidence type="ECO:0000256" key="1">
    <source>
        <dbReference type="ARBA" id="ARBA00004429"/>
    </source>
</evidence>
<keyword evidence="13" id="KW-1185">Reference proteome</keyword>
<dbReference type="GO" id="GO:0015628">
    <property type="term" value="P:protein secretion by the type II secretion system"/>
    <property type="evidence" value="ECO:0007669"/>
    <property type="project" value="TreeGrafter"/>
</dbReference>
<keyword evidence="7 10" id="KW-1133">Transmembrane helix</keyword>
<comment type="similarity">
    <text evidence="2 9">Belongs to the GSP F family.</text>
</comment>
<evidence type="ECO:0000256" key="9">
    <source>
        <dbReference type="RuleBase" id="RU003923"/>
    </source>
</evidence>
<dbReference type="GO" id="GO:0005886">
    <property type="term" value="C:plasma membrane"/>
    <property type="evidence" value="ECO:0007669"/>
    <property type="project" value="UniProtKB-SubCell"/>
</dbReference>
<name>B7LWQ7_ESCF3</name>
<evidence type="ECO:0000256" key="4">
    <source>
        <dbReference type="ARBA" id="ARBA00022475"/>
    </source>
</evidence>
<evidence type="ECO:0000256" key="7">
    <source>
        <dbReference type="ARBA" id="ARBA00022989"/>
    </source>
</evidence>